<feature type="signal peptide" evidence="1">
    <location>
        <begin position="1"/>
        <end position="22"/>
    </location>
</feature>
<organism evidence="2 3">
    <name type="scientific">Rhizorhabdus wittichii (strain DSM 6014 / CCUG 31198 / JCM 15750 / NBRC 105917 / EY 4224 / RW1)</name>
    <name type="common">Sphingomonas wittichii</name>
    <dbReference type="NCBI Taxonomy" id="392499"/>
    <lineage>
        <taxon>Bacteria</taxon>
        <taxon>Pseudomonadati</taxon>
        <taxon>Pseudomonadota</taxon>
        <taxon>Alphaproteobacteria</taxon>
        <taxon>Sphingomonadales</taxon>
        <taxon>Sphingomonadaceae</taxon>
        <taxon>Rhizorhabdus</taxon>
    </lineage>
</organism>
<accession>A0A9J9LG26</accession>
<reference evidence="2 3" key="1">
    <citation type="journal article" date="2010" name="J. Bacteriol.">
        <title>Genome sequence of the dioxin-mineralizing bacterium Sphingomonas wittichii RW1.</title>
        <authorList>
            <person name="Miller T.R."/>
            <person name="Delcher A.L."/>
            <person name="Salzberg S.L."/>
            <person name="Saunders E."/>
            <person name="Detter J.C."/>
            <person name="Halden R.U."/>
        </authorList>
    </citation>
    <scope>NUCLEOTIDE SEQUENCE [LARGE SCALE GENOMIC DNA]</scope>
    <source>
        <strain evidence="3">DSM 6014 / CCUG 31198 / JCM 15750 / NBRC 105917 / EY 4224 / RW1</strain>
    </source>
</reference>
<proteinExistence type="predicted"/>
<gene>
    <name evidence="2" type="ordered locus">Swit_4872</name>
</gene>
<sequence length="168" mass="17357">MRLLTSGALLVAACLSPTFILAAPESVAHTSRSVTPSDCRLDAQSGGSSGQRYIFICGKDGVSLGISHNAVLRYSASLGRYLAVLDGPASKAVLLAWPRAGGSSPVIEDMGRDIAVAAFGEGADSNLGEADIDSTRFADSNVIKVSGSRGSAEVEFVADGIVTRVKRR</sequence>
<feature type="chain" id="PRO_5039926791" evidence="1">
    <location>
        <begin position="23"/>
        <end position="168"/>
    </location>
</feature>
<evidence type="ECO:0000313" key="2">
    <source>
        <dbReference type="EMBL" id="ABQ71209.1"/>
    </source>
</evidence>
<protein>
    <submittedName>
        <fullName evidence="2">Uncharacterized protein</fullName>
    </submittedName>
</protein>
<dbReference type="KEGG" id="swi:Swit_4872"/>
<evidence type="ECO:0000256" key="1">
    <source>
        <dbReference type="SAM" id="SignalP"/>
    </source>
</evidence>
<dbReference type="EMBL" id="CP000699">
    <property type="protein sequence ID" value="ABQ71209.1"/>
    <property type="molecule type" value="Genomic_DNA"/>
</dbReference>
<keyword evidence="1" id="KW-0732">Signal</keyword>
<evidence type="ECO:0000313" key="3">
    <source>
        <dbReference type="Proteomes" id="UP000001989"/>
    </source>
</evidence>
<dbReference type="Proteomes" id="UP000001989">
    <property type="component" value="Chromosome"/>
</dbReference>
<keyword evidence="3" id="KW-1185">Reference proteome</keyword>
<name>A0A9J9LG26_RHIWR</name>
<dbReference type="AlphaFoldDB" id="A0A9J9LG26"/>